<protein>
    <submittedName>
        <fullName evidence="1">Uncharacterized protein</fullName>
    </submittedName>
</protein>
<evidence type="ECO:0000313" key="2">
    <source>
        <dbReference type="Proteomes" id="UP000179540"/>
    </source>
</evidence>
<accession>A0A1S2N2H8</accession>
<proteinExistence type="predicted"/>
<evidence type="ECO:0000313" key="1">
    <source>
        <dbReference type="EMBL" id="OIJ35975.1"/>
    </source>
</evidence>
<dbReference type="AlphaFoldDB" id="A0A1S2N2H8"/>
<name>A0A1S2N2H8_9MICC</name>
<sequence>MFLLLLLLVVVEERPRALRGEICRERTRALASLGTPGLAAAVLDVERPRLLADVLPSLADGGVEAHPRHPLPVIAELLVLLLDHRFETGLVHRTGISQGGAHPVAHLAVEPALGEVLAAQLPVLRCVLQTLHDRETVLAHEFVVR</sequence>
<organism evidence="1 2">
    <name type="scientific">Rothia kristinae</name>
    <dbReference type="NCBI Taxonomy" id="37923"/>
    <lineage>
        <taxon>Bacteria</taxon>
        <taxon>Bacillati</taxon>
        <taxon>Actinomycetota</taxon>
        <taxon>Actinomycetes</taxon>
        <taxon>Micrococcales</taxon>
        <taxon>Micrococcaceae</taxon>
        <taxon>Rothia</taxon>
    </lineage>
</organism>
<dbReference type="EMBL" id="MODZ01000005">
    <property type="protein sequence ID" value="OIJ35975.1"/>
    <property type="molecule type" value="Genomic_DNA"/>
</dbReference>
<comment type="caution">
    <text evidence="1">The sequence shown here is derived from an EMBL/GenBank/DDBJ whole genome shotgun (WGS) entry which is preliminary data.</text>
</comment>
<gene>
    <name evidence="1" type="ORF">BK826_04535</name>
</gene>
<dbReference type="Proteomes" id="UP000179540">
    <property type="component" value="Unassembled WGS sequence"/>
</dbReference>
<reference evidence="1 2" key="1">
    <citation type="submission" date="2016-10" db="EMBL/GenBank/DDBJ databases">
        <title>Draft genome sequence of strain LCT isolated from the Shenzhou X spacecraft of China.</title>
        <authorList>
            <person name="Huang B."/>
        </authorList>
    </citation>
    <scope>NUCLEOTIDE SEQUENCE [LARGE SCALE GENOMIC DNA]</scope>
    <source>
        <strain evidence="1 2">LCT-H5</strain>
    </source>
</reference>